<dbReference type="AlphaFoldDB" id="A0A829YBY1"/>
<evidence type="ECO:0000256" key="4">
    <source>
        <dbReference type="ARBA" id="ARBA00022839"/>
    </source>
</evidence>
<accession>A0A829YBY1</accession>
<evidence type="ECO:0000256" key="3">
    <source>
        <dbReference type="ARBA" id="ARBA00022801"/>
    </source>
</evidence>
<dbReference type="GO" id="GO:0008855">
    <property type="term" value="F:exodeoxyribonuclease VII activity"/>
    <property type="evidence" value="ECO:0007669"/>
    <property type="project" value="UniProtKB-UniRule"/>
</dbReference>
<dbReference type="GO" id="GO:0009318">
    <property type="term" value="C:exodeoxyribonuclease VII complex"/>
    <property type="evidence" value="ECO:0007669"/>
    <property type="project" value="UniProtKB-UniRule"/>
</dbReference>
<dbReference type="PANTHER" id="PTHR30008">
    <property type="entry name" value="EXODEOXYRIBONUCLEASE 7 LARGE SUBUNIT"/>
    <property type="match status" value="1"/>
</dbReference>
<dbReference type="Pfam" id="PF02601">
    <property type="entry name" value="Exonuc_VII_L"/>
    <property type="match status" value="1"/>
</dbReference>
<dbReference type="EMBL" id="BLJN01000002">
    <property type="protein sequence ID" value="GFE80381.1"/>
    <property type="molecule type" value="Genomic_DNA"/>
</dbReference>
<gene>
    <name evidence="5 9" type="primary">xseA</name>
    <name evidence="9" type="ORF">GCM10011487_23810</name>
</gene>
<evidence type="ECO:0000313" key="9">
    <source>
        <dbReference type="EMBL" id="GFE80381.1"/>
    </source>
</evidence>
<feature type="compositionally biased region" description="Basic and acidic residues" evidence="6">
    <location>
        <begin position="82"/>
        <end position="91"/>
    </location>
</feature>
<proteinExistence type="inferred from homology"/>
<dbReference type="PANTHER" id="PTHR30008:SF0">
    <property type="entry name" value="EXODEOXYRIBONUCLEASE 7 LARGE SUBUNIT"/>
    <property type="match status" value="1"/>
</dbReference>
<feature type="domain" description="OB-fold nucleic acid binding" evidence="8">
    <location>
        <begin position="92"/>
        <end position="181"/>
    </location>
</feature>
<keyword evidence="3 5" id="KW-0378">Hydrolase</keyword>
<comment type="subcellular location">
    <subcellularLocation>
        <location evidence="5">Cytoplasm</location>
    </subcellularLocation>
</comment>
<dbReference type="NCBIfam" id="TIGR00237">
    <property type="entry name" value="xseA"/>
    <property type="match status" value="1"/>
</dbReference>
<comment type="subunit">
    <text evidence="5">Heterooligomer composed of large and small subunits.</text>
</comment>
<evidence type="ECO:0000259" key="8">
    <source>
        <dbReference type="Pfam" id="PF13742"/>
    </source>
</evidence>
<dbReference type="CDD" id="cd04489">
    <property type="entry name" value="ExoVII_LU_OBF"/>
    <property type="match status" value="1"/>
</dbReference>
<feature type="compositionally biased region" description="Low complexity" evidence="6">
    <location>
        <begin position="47"/>
        <end position="68"/>
    </location>
</feature>
<evidence type="ECO:0000256" key="1">
    <source>
        <dbReference type="ARBA" id="ARBA00022490"/>
    </source>
</evidence>
<evidence type="ECO:0000256" key="5">
    <source>
        <dbReference type="HAMAP-Rule" id="MF_00378"/>
    </source>
</evidence>
<comment type="function">
    <text evidence="5">Bidirectionally degrades single-stranded DNA into large acid-insoluble oligonucleotides, which are then degraded further into small acid-soluble oligonucleotides.</text>
</comment>
<keyword evidence="2 5" id="KW-0540">Nuclease</keyword>
<dbReference type="InterPro" id="IPR020579">
    <property type="entry name" value="Exonuc_VII_lsu_C"/>
</dbReference>
<dbReference type="Pfam" id="PF13742">
    <property type="entry name" value="tRNA_anti_2"/>
    <property type="match status" value="1"/>
</dbReference>
<keyword evidence="10" id="KW-1185">Reference proteome</keyword>
<dbReference type="GO" id="GO:0005737">
    <property type="term" value="C:cytoplasm"/>
    <property type="evidence" value="ECO:0007669"/>
    <property type="project" value="UniProtKB-SubCell"/>
</dbReference>
<protein>
    <recommendedName>
        <fullName evidence="5">Exodeoxyribonuclease 7 large subunit</fullName>
        <ecNumber evidence="5">3.1.11.6</ecNumber>
    </recommendedName>
    <alternativeName>
        <fullName evidence="5">Exodeoxyribonuclease VII large subunit</fullName>
        <shortName evidence="5">Exonuclease VII large subunit</shortName>
    </alternativeName>
</protein>
<dbReference type="InterPro" id="IPR003753">
    <property type="entry name" value="Exonuc_VII_L"/>
</dbReference>
<dbReference type="InterPro" id="IPR025824">
    <property type="entry name" value="OB-fold_nuc-bd_dom"/>
</dbReference>
<evidence type="ECO:0000259" key="7">
    <source>
        <dbReference type="Pfam" id="PF02601"/>
    </source>
</evidence>
<dbReference type="Proteomes" id="UP000445000">
    <property type="component" value="Unassembled WGS sequence"/>
</dbReference>
<organism evidence="9 10">
    <name type="scientific">Steroidobacter agaridevorans</name>
    <dbReference type="NCBI Taxonomy" id="2695856"/>
    <lineage>
        <taxon>Bacteria</taxon>
        <taxon>Pseudomonadati</taxon>
        <taxon>Pseudomonadota</taxon>
        <taxon>Gammaproteobacteria</taxon>
        <taxon>Steroidobacterales</taxon>
        <taxon>Steroidobacteraceae</taxon>
        <taxon>Steroidobacter</taxon>
    </lineage>
</organism>
<dbReference type="GO" id="GO:0006308">
    <property type="term" value="P:DNA catabolic process"/>
    <property type="evidence" value="ECO:0007669"/>
    <property type="project" value="UniProtKB-UniRule"/>
</dbReference>
<dbReference type="EC" id="3.1.11.6" evidence="5"/>
<dbReference type="HAMAP" id="MF_00378">
    <property type="entry name" value="Exonuc_7_L"/>
    <property type="match status" value="1"/>
</dbReference>
<comment type="catalytic activity">
    <reaction evidence="5">
        <text>Exonucleolytic cleavage in either 5'- to 3'- or 3'- to 5'-direction to yield nucleoside 5'-phosphates.</text>
        <dbReference type="EC" id="3.1.11.6"/>
    </reaction>
</comment>
<feature type="region of interest" description="Disordered" evidence="6">
    <location>
        <begin position="1"/>
        <end position="91"/>
    </location>
</feature>
<keyword evidence="1 5" id="KW-0963">Cytoplasm</keyword>
<feature type="domain" description="Exonuclease VII large subunit C-terminal" evidence="7">
    <location>
        <begin position="204"/>
        <end position="477"/>
    </location>
</feature>
<evidence type="ECO:0000313" key="10">
    <source>
        <dbReference type="Proteomes" id="UP000445000"/>
    </source>
</evidence>
<evidence type="ECO:0000256" key="2">
    <source>
        <dbReference type="ARBA" id="ARBA00022722"/>
    </source>
</evidence>
<reference evidence="10" key="1">
    <citation type="submission" date="2020-01" db="EMBL/GenBank/DDBJ databases">
        <title>'Steroidobacter agaridevorans' sp. nov., agar-degrading bacteria isolated from rhizosphere soils.</title>
        <authorList>
            <person name="Ikenaga M."/>
            <person name="Kataoka M."/>
            <person name="Murouchi A."/>
            <person name="Katsuragi S."/>
            <person name="Sakai M."/>
        </authorList>
    </citation>
    <scope>NUCLEOTIDE SEQUENCE [LARGE SCALE GENOMIC DNA]</scope>
    <source>
        <strain evidence="10">YU21-B</strain>
    </source>
</reference>
<sequence length="577" mass="64399">MPDVRARDVGCSLPEMNRELEFDFSMPPPAPKPPEETTPAPPPAEPAPVARKAATPPVRKAARAPVRAPIDDIDAATPTSTEPERDVYTPGRLNKEARMLLERGLPSLWMEGEISNLSRPSSGHWYFSLKDESAQLRCAMFRQKNLGARFTPKDGMHVLTRGRVSLYEPRGEYQFIADYMEEAGEGVLRRRFEQLKNKLAAEGLFDANRKKPLPRLPRRIGVVTSPTGAAVRDVLNILRRRFCTIPVLIYPVQVQGESAAGQIARTIRMASARAECDVLIVARGGGSLEDLWAFNEEAVARAIFDCQIPVVSGVGHEVDFTIADFVADVRAPTPSGAAEIVAPDCNEWTRSVDLLGRRVRTAMVRNMASRQQRLVWLERRLAQVHPGVELRQKAQRLDDLEQRLSRCIRHGLFQRRSTLVELAAHLRQRSPALRVADARGRLEIARKTLGTSLQRRVSMAESRLRHAASNLRQQSPAARIASLHRRVEIADRRMETSLQRQLRKLEARFTLAAGKLNTVSPLATLQRGYAIVSDADGTVVTDATSVNKGDIIQTRLSRGTLQARVEQITPHRDDENQ</sequence>
<evidence type="ECO:0000256" key="6">
    <source>
        <dbReference type="SAM" id="MobiDB-lite"/>
    </source>
</evidence>
<comment type="similarity">
    <text evidence="5">Belongs to the XseA family.</text>
</comment>
<dbReference type="GO" id="GO:0003676">
    <property type="term" value="F:nucleic acid binding"/>
    <property type="evidence" value="ECO:0007669"/>
    <property type="project" value="InterPro"/>
</dbReference>
<comment type="caution">
    <text evidence="9">The sequence shown here is derived from an EMBL/GenBank/DDBJ whole genome shotgun (WGS) entry which is preliminary data.</text>
</comment>
<keyword evidence="4 5" id="KW-0269">Exonuclease</keyword>
<name>A0A829YBY1_9GAMM</name>